<dbReference type="Pfam" id="PF05717">
    <property type="entry name" value="TnpB_IS66"/>
    <property type="match status" value="1"/>
</dbReference>
<evidence type="ECO:0000313" key="1">
    <source>
        <dbReference type="EMBL" id="RVU40212.1"/>
    </source>
</evidence>
<comment type="caution">
    <text evidence="1">The sequence shown here is derived from an EMBL/GenBank/DDBJ whole genome shotgun (WGS) entry which is preliminary data.</text>
</comment>
<dbReference type="Proteomes" id="UP000282926">
    <property type="component" value="Unassembled WGS sequence"/>
</dbReference>
<dbReference type="EMBL" id="SADD01000036">
    <property type="protein sequence ID" value="RVU40212.1"/>
    <property type="molecule type" value="Genomic_DNA"/>
</dbReference>
<evidence type="ECO:0000313" key="2">
    <source>
        <dbReference type="Proteomes" id="UP000282926"/>
    </source>
</evidence>
<dbReference type="InterPro" id="IPR008878">
    <property type="entry name" value="Transposase_IS66_Orf2"/>
</dbReference>
<reference evidence="1 2" key="1">
    <citation type="submission" date="2019-01" db="EMBL/GenBank/DDBJ databases">
        <title>Lujinxingia litoralis gen. nov., sp. nov. and Lujinxingia sediminis gen. nov., sp. nov., new members in the order Bradymonadales, isolated from coastal sediment.</title>
        <authorList>
            <person name="Li C.-M."/>
        </authorList>
    </citation>
    <scope>NUCLEOTIDE SEQUENCE [LARGE SCALE GENOMIC DNA]</scope>
    <source>
        <strain evidence="1 2">SEH01</strain>
    </source>
</reference>
<sequence>MAHRGIERGAAYRGGEAAAVIGSTRNVRVWAYPKPCDLRKGHNGLSGLVTTEFEADLLSGDFFIFCNRQRTLCKVLLWDGTGLCIYNKRLEKGRFARLWREPQEDEIRLTASELSLFLEGCTLVGKERLSPPEFIP</sequence>
<organism evidence="1 2">
    <name type="scientific">Lujinxingia sediminis</name>
    <dbReference type="NCBI Taxonomy" id="2480984"/>
    <lineage>
        <taxon>Bacteria</taxon>
        <taxon>Deltaproteobacteria</taxon>
        <taxon>Bradymonadales</taxon>
        <taxon>Lujinxingiaceae</taxon>
        <taxon>Lujinxingia</taxon>
    </lineage>
</organism>
<gene>
    <name evidence="1" type="ORF">EA187_20175</name>
</gene>
<dbReference type="NCBIfam" id="NF033819">
    <property type="entry name" value="IS66_TnpB"/>
    <property type="match status" value="1"/>
</dbReference>
<name>A0ABY0CMH5_9DELT</name>
<protein>
    <submittedName>
        <fullName evidence="1">Transposase</fullName>
    </submittedName>
</protein>
<dbReference type="PANTHER" id="PTHR36455">
    <property type="match status" value="1"/>
</dbReference>
<dbReference type="PANTHER" id="PTHR36455:SF1">
    <property type="entry name" value="BLR8292 PROTEIN"/>
    <property type="match status" value="1"/>
</dbReference>
<proteinExistence type="predicted"/>
<keyword evidence="2" id="KW-1185">Reference proteome</keyword>
<accession>A0ABY0CMH5</accession>